<dbReference type="OrthoDB" id="2989189at2"/>
<dbReference type="PaxDb" id="584708-Apau_1764"/>
<protein>
    <submittedName>
        <fullName evidence="1">Uncharacterized protein</fullName>
    </submittedName>
</protein>
<organism evidence="1 2">
    <name type="scientific">Aminomonas paucivorans DSM 12260</name>
    <dbReference type="NCBI Taxonomy" id="584708"/>
    <lineage>
        <taxon>Bacteria</taxon>
        <taxon>Thermotogati</taxon>
        <taxon>Synergistota</taxon>
        <taxon>Synergistia</taxon>
        <taxon>Synergistales</taxon>
        <taxon>Synergistaceae</taxon>
        <taxon>Aminomonas</taxon>
    </lineage>
</organism>
<accession>E3CVI9</accession>
<proteinExistence type="predicted"/>
<reference evidence="1 2" key="1">
    <citation type="journal article" date="2010" name="Stand. Genomic Sci.">
        <title>Non-contiguous finished genome sequence of Aminomonas paucivorans type strain (GLU-3).</title>
        <authorList>
            <person name="Pitluck S."/>
            <person name="Yasawong M."/>
            <person name="Held B."/>
            <person name="Lapidus A."/>
            <person name="Nolan M."/>
            <person name="Copeland A."/>
            <person name="Lucas S."/>
            <person name="Del Rio T.G."/>
            <person name="Tice H."/>
            <person name="Cheng J.F."/>
            <person name="Chertkov O."/>
            <person name="Goodwin L."/>
            <person name="Tapia R."/>
            <person name="Han C."/>
            <person name="Liolios K."/>
            <person name="Ivanova N."/>
            <person name="Mavromatis K."/>
            <person name="Ovchinnikova G."/>
            <person name="Pati A."/>
            <person name="Chen A."/>
            <person name="Palaniappan K."/>
            <person name="Land M."/>
            <person name="Hauser L."/>
            <person name="Chang Y.J."/>
            <person name="Jeffries C.D."/>
            <person name="Pukall R."/>
            <person name="Spring S."/>
            <person name="Rohde M."/>
            <person name="Sikorski J."/>
            <person name="Goker M."/>
            <person name="Woyke T."/>
            <person name="Bristow J."/>
            <person name="Eisen J.A."/>
            <person name="Markowitz V."/>
            <person name="Hugenholtz P."/>
            <person name="Kyrpides N.C."/>
            <person name="Klenk H.P."/>
        </authorList>
    </citation>
    <scope>NUCLEOTIDE SEQUENCE [LARGE SCALE GENOMIC DNA]</scope>
    <source>
        <strain evidence="1 2">DSM 12260</strain>
    </source>
</reference>
<dbReference type="RefSeq" id="WP_006301403.1">
    <property type="nucleotide sequence ID" value="NZ_CM001022.1"/>
</dbReference>
<name>E3CVI9_9BACT</name>
<evidence type="ECO:0000313" key="1">
    <source>
        <dbReference type="EMBL" id="EFQ24180.1"/>
    </source>
</evidence>
<dbReference type="AlphaFoldDB" id="E3CVI9"/>
<dbReference type="EMBL" id="CM001022">
    <property type="protein sequence ID" value="EFQ24180.1"/>
    <property type="molecule type" value="Genomic_DNA"/>
</dbReference>
<sequence>MDTLNRLATLIAQRNQTETEVSDLVGHPLKPESLGAYVASQVFAIDPLEGTEHLPWTGRFREGSLAGKTVAVQWRLRWDGLLSLSEGTPAEYLLVLAGPEALLPPEKGDASAPWAIESVFLFHLPSLLASLRDLRRRIGPSAHIPRELWESARLLPEGEGAGRLTEEQKQALALFSQEETLLAC</sequence>
<dbReference type="HOGENOM" id="CLU_097868_0_0_0"/>
<gene>
    <name evidence="1" type="ORF">Apau_1764</name>
</gene>
<evidence type="ECO:0000313" key="2">
    <source>
        <dbReference type="Proteomes" id="UP000005096"/>
    </source>
</evidence>
<dbReference type="eggNOG" id="ENOG5032WH8">
    <property type="taxonomic scope" value="Bacteria"/>
</dbReference>
<keyword evidence="2" id="KW-1185">Reference proteome</keyword>
<dbReference type="Proteomes" id="UP000005096">
    <property type="component" value="Chromosome"/>
</dbReference>